<evidence type="ECO:0000313" key="9">
    <source>
        <dbReference type="EMBL" id="UVD81850.1"/>
    </source>
</evidence>
<evidence type="ECO:0000313" key="10">
    <source>
        <dbReference type="Proteomes" id="UP001059252"/>
    </source>
</evidence>
<dbReference type="InterPro" id="IPR020781">
    <property type="entry name" value="ATPase_OSCP/d_CS"/>
</dbReference>
<name>A0ABY5RCB1_9MOLU</name>
<evidence type="ECO:0000256" key="4">
    <source>
        <dbReference type="ARBA" id="ARBA00023065"/>
    </source>
</evidence>
<evidence type="ECO:0000256" key="6">
    <source>
        <dbReference type="ARBA" id="ARBA00023196"/>
    </source>
</evidence>
<keyword evidence="6 8" id="KW-0139">CF(1)</keyword>
<dbReference type="RefSeq" id="WP_258211024.1">
    <property type="nucleotide sequence ID" value="NZ_CP102734.1"/>
</dbReference>
<dbReference type="PRINTS" id="PR00125">
    <property type="entry name" value="ATPASEDELTA"/>
</dbReference>
<dbReference type="NCBIfam" id="NF009975">
    <property type="entry name" value="PRK13436.1"/>
    <property type="match status" value="1"/>
</dbReference>
<organism evidence="9 10">
    <name type="scientific">Mycoplasma iguanae</name>
    <dbReference type="NCBI Taxonomy" id="292461"/>
    <lineage>
        <taxon>Bacteria</taxon>
        <taxon>Bacillati</taxon>
        <taxon>Mycoplasmatota</taxon>
        <taxon>Mollicutes</taxon>
        <taxon>Mycoplasmataceae</taxon>
        <taxon>Mycoplasma</taxon>
    </lineage>
</organism>
<comment type="similarity">
    <text evidence="8">Belongs to the ATPase delta chain family.</text>
</comment>
<keyword evidence="5 8" id="KW-0472">Membrane</keyword>
<dbReference type="PANTHER" id="PTHR11910">
    <property type="entry name" value="ATP SYNTHASE DELTA CHAIN"/>
    <property type="match status" value="1"/>
</dbReference>
<evidence type="ECO:0000256" key="2">
    <source>
        <dbReference type="ARBA" id="ARBA00022448"/>
    </source>
</evidence>
<gene>
    <name evidence="8" type="primary">atpH</name>
    <name evidence="9" type="ORF">NV226_00895</name>
</gene>
<dbReference type="PROSITE" id="PS00389">
    <property type="entry name" value="ATPASE_DELTA"/>
    <property type="match status" value="1"/>
</dbReference>
<evidence type="ECO:0000256" key="3">
    <source>
        <dbReference type="ARBA" id="ARBA00022781"/>
    </source>
</evidence>
<comment type="function">
    <text evidence="8">F(1)F(0) ATP synthase produces ATP from ADP in the presence of a proton or sodium gradient. F-type ATPases consist of two structural domains, F(1) containing the extramembraneous catalytic core and F(0) containing the membrane proton channel, linked together by a central stalk and a peripheral stalk. During catalysis, ATP synthesis in the catalytic domain of F(1) is coupled via a rotary mechanism of the central stalk subunits to proton translocation.</text>
</comment>
<keyword evidence="7 8" id="KW-0066">ATP synthesis</keyword>
<dbReference type="HAMAP" id="MF_01416">
    <property type="entry name" value="ATP_synth_delta_bact"/>
    <property type="match status" value="1"/>
</dbReference>
<evidence type="ECO:0000256" key="1">
    <source>
        <dbReference type="ARBA" id="ARBA00004370"/>
    </source>
</evidence>
<dbReference type="NCBIfam" id="TIGR01145">
    <property type="entry name" value="ATP_synt_delta"/>
    <property type="match status" value="1"/>
</dbReference>
<keyword evidence="4 8" id="KW-0406">Ion transport</keyword>
<dbReference type="Gene3D" id="1.10.520.20">
    <property type="entry name" value="N-terminal domain of the delta subunit of the F1F0-ATP synthase"/>
    <property type="match status" value="1"/>
</dbReference>
<proteinExistence type="inferred from homology"/>
<dbReference type="InterPro" id="IPR000711">
    <property type="entry name" value="ATPase_OSCP/dsu"/>
</dbReference>
<comment type="function">
    <text evidence="8">This protein is part of the stalk that links CF(0) to CF(1). It either transmits conformational changes from CF(0) to CF(1) or is implicated in proton conduction.</text>
</comment>
<reference evidence="9" key="1">
    <citation type="submission" date="2022-08" db="EMBL/GenBank/DDBJ databases">
        <title>Complete genome of Mycoplasma iguanae type strain 2327.</title>
        <authorList>
            <person name="Spergser J."/>
        </authorList>
    </citation>
    <scope>NUCLEOTIDE SEQUENCE</scope>
    <source>
        <strain evidence="9">2327</strain>
    </source>
</reference>
<dbReference type="Pfam" id="PF00213">
    <property type="entry name" value="OSCP"/>
    <property type="match status" value="1"/>
</dbReference>
<evidence type="ECO:0000256" key="7">
    <source>
        <dbReference type="ARBA" id="ARBA00023310"/>
    </source>
</evidence>
<keyword evidence="8" id="KW-1003">Cell membrane</keyword>
<evidence type="ECO:0000256" key="5">
    <source>
        <dbReference type="ARBA" id="ARBA00023136"/>
    </source>
</evidence>
<dbReference type="SUPFAM" id="SSF47928">
    <property type="entry name" value="N-terminal domain of the delta subunit of the F1F0-ATP synthase"/>
    <property type="match status" value="1"/>
</dbReference>
<sequence>MNQTYTIGAISQALLEIAIEEKKLDVFKENVTYIKAIFSNNPELNTILKSYFISYEEKEKLINNIFKKVIDSTFMNFLLFITEKKQIGLLLNVFEKFIAQVYKKQNITLGTIFSTKVLSQKDLKAFEKFIAQKLAKEVVLVNKIDPSLIAGIKIKVEDFIYEDNYKKQMEQMKNLILRGENNDR</sequence>
<keyword evidence="3 8" id="KW-0375">Hydrogen ion transport</keyword>
<protein>
    <recommendedName>
        <fullName evidence="8">ATP synthase subunit delta</fullName>
    </recommendedName>
    <alternativeName>
        <fullName evidence="8">ATP synthase F(1) sector subunit delta</fullName>
    </alternativeName>
    <alternativeName>
        <fullName evidence="8">F-type ATPase subunit delta</fullName>
        <shortName evidence="8">F-ATPase subunit delta</shortName>
    </alternativeName>
</protein>
<accession>A0ABY5RCB1</accession>
<keyword evidence="2 8" id="KW-0813">Transport</keyword>
<comment type="subcellular location">
    <subcellularLocation>
        <location evidence="8">Cell membrane</location>
        <topology evidence="8">Peripheral membrane protein</topology>
    </subcellularLocation>
    <subcellularLocation>
        <location evidence="1">Membrane</location>
    </subcellularLocation>
</comment>
<dbReference type="EMBL" id="CP102734">
    <property type="protein sequence ID" value="UVD81850.1"/>
    <property type="molecule type" value="Genomic_DNA"/>
</dbReference>
<keyword evidence="10" id="KW-1185">Reference proteome</keyword>
<dbReference type="Proteomes" id="UP001059252">
    <property type="component" value="Chromosome"/>
</dbReference>
<evidence type="ECO:0000256" key="8">
    <source>
        <dbReference type="HAMAP-Rule" id="MF_01416"/>
    </source>
</evidence>
<dbReference type="InterPro" id="IPR026015">
    <property type="entry name" value="ATP_synth_OSCP/delta_N_sf"/>
</dbReference>